<evidence type="ECO:0000313" key="6">
    <source>
        <dbReference type="EMBL" id="KAK3259926.1"/>
    </source>
</evidence>
<dbReference type="InterPro" id="IPR000408">
    <property type="entry name" value="Reg_chr_condens"/>
</dbReference>
<feature type="repeat" description="RCC1" evidence="3">
    <location>
        <begin position="1830"/>
        <end position="1881"/>
    </location>
</feature>
<dbReference type="InterPro" id="IPR009091">
    <property type="entry name" value="RCC1/BLIP-II"/>
</dbReference>
<feature type="domain" description="RCC1-like" evidence="5">
    <location>
        <begin position="1160"/>
        <end position="1462"/>
    </location>
</feature>
<feature type="repeat" description="RCC1" evidence="3">
    <location>
        <begin position="1412"/>
        <end position="1461"/>
    </location>
</feature>
<sequence length="3244" mass="333912">MFDLGTRVKREGTPCGPEPSLRRYALCSSYDGADSSGCNCHMYDAKACETYGAPLDRKTGPHFHKVWADGAVHMLSVPCPMPSDFGGDGLCHYTGLEHLAWFSHAEVVNATVAIFADYADYQEELADEPPHPRWSNPQLLVLHQRTVGNTLDREGVLVSMPSYPVFQGEQFAAEVTAFSSNVLTSFSLKCAYNASLLELTSALPHATGLYNSPMLEHSSEDNVTTASVIAVGLSTTPSEGHVLHASGEACSTCESGCLGSEGVTSIADCALFAHRLGAPFFSIRNDTGTTLLCVACAENLQLAANSTDTYITYRAGEQYSATRAVGTEVPLAVLTFTVLPSAEARVHLDAVACHVVELVNSGSRAFLHNTPARMDSIVQDSSTGSLNISAPTVVVLHGFNNFAGSTLFNTAPITGEPVALSFQALLVDSEGERHPVVAPRCTLAEGVEAVGRMENCTLVLASNSTEGAVYLAVTLEAAGLSVQEWVHVYFPRTLELSLDDNGGAVPDPAQLAPIAGGVQMATCAPPGCYWLSEYLPTDGTTTALNSSALSVAVPSSAACEAACLGEPACTSWSAYQPAPGARAAESHSVQCFLYKSNVRSFQAVGAGAPANVTSGYRCNSDGAPGDGVGGGPLACGYRCPPDTVRPGLGSSTEGDDITRGLVHQSSRRSAVCQWGEPEGELKGACPALPACAARIRLLSAPPCGPSACSHAAAAQRRSMERPIAPEHCQENCRPGLTAAGGRLVAALCADNCAAGGSVSGHGQWLSGGPAAVTDGSRSASGALLGVATDCAAPLWVQVDLGGLFSVSAVVGHVIGDGDNDTYCGQRVETSVDGVAFVVAHDTSGSLEMPSWSFGLVTTFETRVVRFVRFYATSATASEIAFAELEVFGETGGVACPSGWISCGARCYQRRDEEDSQAGHEAACAASAPEGWVGHLASFTSARDFNCVASACGAVCNPAAGAPRTCRTGLVSNTSAADGGNRTWEFTSGASTAFATSGNVDLGADDGHSGAKCYSLQDTAGQTQGTEEGYCSMLVSEFVNRTSAPCDETAAYAAVCEIMPSPMPATPPPPSTLQPPPAPSPPPAVPDSEMPPTLLPPETNRTIQGLLAFSAGLNHVGQLGDGSVTSTMTAPVHVLGAKYVVAVVAGPSHSIFITSRGEALAAGANDCGMLGDGTTVERMTPRLMLVDGNVTGAAAGARHSVLVTADGVTHTVGCNAAGQLGDGTNITRVVPVQVASSYMIVGVAAGDAHTLLLTVDGEVLACGDNSLGQLADGSAEMRWTYVPALGGAEAGTTVTQIAAGRMHSVFLTANHEVLAAGDNRRGQLGDGTLNSTLDGVAIKMVIGEAVAELSAGDAHTVLVAMNGDVYGTGCNEHLQLSGSSSGLHATPVLILASGNITSAAAGGAHTLLLDSAGRCHAAGRNDHGQLGAGSDGDVGAWKVVAEGMVSAAVVAGANHSVLLTYDQCVDGVRNAGESGIDCGGESACGACPPSTISCSAFQEPEACVASAEDEEPCAWCCGDACEVGGDAMCWPLNALLESRLWHGCAFSAVGGRLDGVTSTDSGAELVVWGDAVSELGELSVARCPANTVSTECIAEGTPEVVSTRYPENMNPQDIAEASPHFAAQIRTCQVGAVANLTLRARSTCSSAYSLAFTVASPLAGEAAMAQQSGEASVLAAVEAAMEAGGQAPNDLPPGYGNITHTARSAGMAAATGDSAYSFLHAECPAGTRVVGCGCHHEAITEEGLCPAGGRLRLVPSENLCTGTWSTDSNVTVLARCARGWQAHGVGEGEKGQLGDGAATSRASSPVQVLGGSSLAQVATASSDTLYLTSCGKVFASGENAQGALGDGTRQQRDAPVRVLPGGAGVITRVSISDSHSLFLAESGRVYSAGLNTHGALGDGSNLSSSSPVQVAAVQDIVAVSAGYHHSLFLDAQGLVFSVGLNSHGQLGLNGTGADQLTPSWVRLEQRVAAVSGGWYSTICITANGQALVVGENSNGQLGDGSSASSITFHEVMHGHTVTAVAQGRNHTVYLSAEGAAYAAGANNYGQLGIGSLLSHSTPQRMQVSEAVTLVAAGSAHTVLVTPGGAAFVTGLYGSGTQMPLTPQRHMAAYSVTAAAAGHRYNMYLSAEEPVYQSRHVQATATFALPGELGGVATVDLTCGVPLSSSDSTVVRLENGVAQGIGAGVAWISAGGVLSSTLEMKVGGEDVGVVGMEGAMASGVQWAAMSYSPEASAILGYGLAPNHAAVLMTGEARLVQSLAHGGDGGPAVFYLATSDGSVEQLGGFTTGSLHLEVAANFSHILKVVRDPVTGTFLAAVANSEDLESAHGEMLRASWLHACTREVVAEGSATVTVQLATPIAIEVTASVTRVAHRDDAATAQPVALPDEVSVDVVLVFSDGVRLNVTLSSQTVIDSPGALLNSSTQYHNDQLDISAGHNVLQVVGRGRGAAHILVTSTYPGAEDLLGNVTVEVVEMETFTVSSLFWTNGLPTSCLQRIQCLDVYESALLVAIAVLSDGDTHDVTSHTHFVSSSQSINVTDMHVAPELAPLAVILPTGPGYANISGAWNGTTWNATIALEVTATNASAVKLVHTTYFGASNTFSGPMNSTTTLHVDLVFDDGFELQLNMAKDVEAIAELNMSASLLLAFNSSVPEAIDVLPDGLAVLRGNHHEEIGLQMMAMCGDDVVTHNGAPVSTTTMVYSNVEPMTGDLDLGNREGPQFPTVEPGQELELEVRLNGGKDGLLQEFHVVIELDPALLRATKCTAGEAWAAHMFICVLDNPASEVTLIGGTSSSRVQGTALNIANITLAVLESHSTTGHRLAGFEAAMLRVVTTNNATGEELVMQPGSMFAGAGFMQINCEVYGDADGDCTFTVGDATYLQRVLARHHNLSGLPAFQRQQLDANRDSSRADYDLGTCAGGEAPCPSLADAQYMLHSLAKKYPFLATNRSTLLQWEGGVAGDVLQLSVSLAEPTSAAQVQFEVLSERNQGNLRLLSGGKMELTPSGTSLVTALKASGEEGGELTEYTAALTHAGCGLVNETLAVAILVQTFDEHNVSDTSRHIAFDGSDQPAFNASGYTFRAYTTIPVPQTYGCPPPPPPPPPPSPPVPPVPPLPAPPSPPPTAPTTRSSAPPPPPPVPPPSPFSEFAALAQTHILLVDGSPGWPAANGSRYGGSSVFTQRFQTFSSRIPGAPLPANRRPPTAANIPCLHSAPVRHAPGRSLDARVKAWSSRESAQIRKRRGAHTTQCQP</sequence>
<dbReference type="InterPro" id="IPR016187">
    <property type="entry name" value="CTDL_fold"/>
</dbReference>
<dbReference type="EMBL" id="LGRX02018363">
    <property type="protein sequence ID" value="KAK3259926.1"/>
    <property type="molecule type" value="Genomic_DNA"/>
</dbReference>
<dbReference type="InterPro" id="IPR008979">
    <property type="entry name" value="Galactose-bd-like_sf"/>
</dbReference>
<dbReference type="SUPFAM" id="SSF49785">
    <property type="entry name" value="Galactose-binding domain-like"/>
    <property type="match status" value="1"/>
</dbReference>
<accession>A0AAE0FJ11</accession>
<dbReference type="PRINTS" id="PR00633">
    <property type="entry name" value="RCCNDNSATION"/>
</dbReference>
<feature type="repeat" description="RCC1" evidence="3">
    <location>
        <begin position="1256"/>
        <end position="1309"/>
    </location>
</feature>
<dbReference type="Proteomes" id="UP001190700">
    <property type="component" value="Unassembled WGS sequence"/>
</dbReference>
<feature type="domain" description="RCC1-like" evidence="5">
    <location>
        <begin position="1783"/>
        <end position="2116"/>
    </location>
</feature>
<evidence type="ECO:0000256" key="4">
    <source>
        <dbReference type="SAM" id="MobiDB-lite"/>
    </source>
</evidence>
<feature type="repeat" description="RCC1" evidence="3">
    <location>
        <begin position="1362"/>
        <end position="1411"/>
    </location>
</feature>
<feature type="region of interest" description="Disordered" evidence="4">
    <location>
        <begin position="3210"/>
        <end position="3244"/>
    </location>
</feature>
<dbReference type="InterPro" id="IPR058923">
    <property type="entry name" value="RCC1-like_dom"/>
</dbReference>
<comment type="caution">
    <text evidence="6">The sequence shown here is derived from an EMBL/GenBank/DDBJ whole genome shotgun (WGS) entry which is preliminary data.</text>
</comment>
<keyword evidence="1" id="KW-0344">Guanine-nucleotide releasing factor</keyword>
<gene>
    <name evidence="6" type="ORF">CYMTET_31096</name>
</gene>
<feature type="repeat" description="RCC1" evidence="3">
    <location>
        <begin position="1983"/>
        <end position="2032"/>
    </location>
</feature>
<evidence type="ECO:0000313" key="7">
    <source>
        <dbReference type="Proteomes" id="UP001190700"/>
    </source>
</evidence>
<dbReference type="Gene3D" id="3.10.100.10">
    <property type="entry name" value="Mannose-Binding Protein A, subunit A"/>
    <property type="match status" value="1"/>
</dbReference>
<feature type="repeat" description="RCC1" evidence="3">
    <location>
        <begin position="1882"/>
        <end position="1931"/>
    </location>
</feature>
<keyword evidence="7" id="KW-1185">Reference proteome</keyword>
<evidence type="ECO:0000256" key="2">
    <source>
        <dbReference type="ARBA" id="ARBA00022737"/>
    </source>
</evidence>
<feature type="repeat" description="RCC1" evidence="3">
    <location>
        <begin position="1105"/>
        <end position="1155"/>
    </location>
</feature>
<feature type="repeat" description="RCC1" evidence="3">
    <location>
        <begin position="1156"/>
        <end position="1205"/>
    </location>
</feature>
<feature type="compositionally biased region" description="Pro residues" evidence="4">
    <location>
        <begin position="1062"/>
        <end position="1084"/>
    </location>
</feature>
<name>A0AAE0FJ11_9CHLO</name>
<feature type="compositionally biased region" description="Pro residues" evidence="4">
    <location>
        <begin position="3125"/>
        <end position="3137"/>
    </location>
</feature>
<feature type="repeat" description="RCC1" evidence="3">
    <location>
        <begin position="1932"/>
        <end position="1982"/>
    </location>
</feature>
<dbReference type="PANTHER" id="PTHR45982:SF1">
    <property type="entry name" value="REGULATOR OF CHROMOSOME CONDENSATION"/>
    <property type="match status" value="1"/>
</dbReference>
<organism evidence="6 7">
    <name type="scientific">Cymbomonas tetramitiformis</name>
    <dbReference type="NCBI Taxonomy" id="36881"/>
    <lineage>
        <taxon>Eukaryota</taxon>
        <taxon>Viridiplantae</taxon>
        <taxon>Chlorophyta</taxon>
        <taxon>Pyramimonadophyceae</taxon>
        <taxon>Pyramimonadales</taxon>
        <taxon>Pyramimonadaceae</taxon>
        <taxon>Cymbomonas</taxon>
    </lineage>
</organism>
<feature type="compositionally biased region" description="Pro residues" evidence="4">
    <location>
        <begin position="3088"/>
        <end position="3118"/>
    </location>
</feature>
<dbReference type="SUPFAM" id="SSF50985">
    <property type="entry name" value="RCC1/BLIP-II"/>
    <property type="match status" value="4"/>
</dbReference>
<dbReference type="PROSITE" id="PS00626">
    <property type="entry name" value="RCC1_2"/>
    <property type="match status" value="2"/>
</dbReference>
<dbReference type="InterPro" id="IPR051553">
    <property type="entry name" value="Ran_GTPase-activating"/>
</dbReference>
<evidence type="ECO:0000256" key="1">
    <source>
        <dbReference type="ARBA" id="ARBA00022658"/>
    </source>
</evidence>
<dbReference type="PANTHER" id="PTHR45982">
    <property type="entry name" value="REGULATOR OF CHROMOSOME CONDENSATION"/>
    <property type="match status" value="1"/>
</dbReference>
<proteinExistence type="predicted"/>
<evidence type="ECO:0000256" key="3">
    <source>
        <dbReference type="PROSITE-ProRule" id="PRU00235"/>
    </source>
</evidence>
<keyword evidence="2" id="KW-0677">Repeat</keyword>
<dbReference type="Gene3D" id="2.130.10.30">
    <property type="entry name" value="Regulator of chromosome condensation 1/beta-lactamase-inhibitor protein II"/>
    <property type="match status" value="3"/>
</dbReference>
<dbReference type="InterPro" id="IPR016186">
    <property type="entry name" value="C-type_lectin-like/link_sf"/>
</dbReference>
<feature type="repeat" description="RCC1" evidence="3">
    <location>
        <begin position="1310"/>
        <end position="1361"/>
    </location>
</feature>
<dbReference type="Gene3D" id="2.60.120.260">
    <property type="entry name" value="Galactose-binding domain-like"/>
    <property type="match status" value="1"/>
</dbReference>
<feature type="region of interest" description="Disordered" evidence="4">
    <location>
        <begin position="3085"/>
        <end position="3139"/>
    </location>
</feature>
<dbReference type="GO" id="GO:0005085">
    <property type="term" value="F:guanyl-nucleotide exchange factor activity"/>
    <property type="evidence" value="ECO:0007669"/>
    <property type="project" value="TreeGrafter"/>
</dbReference>
<feature type="repeat" description="RCC1" evidence="3">
    <location>
        <begin position="1206"/>
        <end position="1255"/>
    </location>
</feature>
<dbReference type="SUPFAM" id="SSF56436">
    <property type="entry name" value="C-type lectin-like"/>
    <property type="match status" value="1"/>
</dbReference>
<dbReference type="Pfam" id="PF25390">
    <property type="entry name" value="WD40_RLD"/>
    <property type="match status" value="2"/>
</dbReference>
<dbReference type="GO" id="GO:0005737">
    <property type="term" value="C:cytoplasm"/>
    <property type="evidence" value="ECO:0007669"/>
    <property type="project" value="TreeGrafter"/>
</dbReference>
<dbReference type="PROSITE" id="PS50012">
    <property type="entry name" value="RCC1_3"/>
    <property type="match status" value="12"/>
</dbReference>
<reference evidence="6 7" key="1">
    <citation type="journal article" date="2015" name="Genome Biol. Evol.">
        <title>Comparative Genomics of a Bacterivorous Green Alga Reveals Evolutionary Causalities and Consequences of Phago-Mixotrophic Mode of Nutrition.</title>
        <authorList>
            <person name="Burns J.A."/>
            <person name="Paasch A."/>
            <person name="Narechania A."/>
            <person name="Kim E."/>
        </authorList>
    </citation>
    <scope>NUCLEOTIDE SEQUENCE [LARGE SCALE GENOMIC DNA]</scope>
    <source>
        <strain evidence="6 7">PLY_AMNH</strain>
    </source>
</reference>
<protein>
    <recommendedName>
        <fullName evidence="5">RCC1-like domain-containing protein</fullName>
    </recommendedName>
</protein>
<feature type="repeat" description="RCC1" evidence="3">
    <location>
        <begin position="2033"/>
        <end position="2082"/>
    </location>
</feature>
<evidence type="ECO:0000259" key="5">
    <source>
        <dbReference type="Pfam" id="PF25390"/>
    </source>
</evidence>
<feature type="region of interest" description="Disordered" evidence="4">
    <location>
        <begin position="1062"/>
        <end position="1098"/>
    </location>
</feature>